<feature type="domain" description="4Fe-4S ferredoxin-type" evidence="5">
    <location>
        <begin position="91"/>
        <end position="121"/>
    </location>
</feature>
<evidence type="ECO:0000259" key="5">
    <source>
        <dbReference type="PROSITE" id="PS51379"/>
    </source>
</evidence>
<evidence type="ECO:0000313" key="7">
    <source>
        <dbReference type="Proteomes" id="UP000070578"/>
    </source>
</evidence>
<dbReference type="InterPro" id="IPR006311">
    <property type="entry name" value="TAT_signal"/>
</dbReference>
<keyword evidence="4" id="KW-0411">Iron-sulfur</keyword>
<keyword evidence="1" id="KW-0004">4Fe-4S</keyword>
<dbReference type="PANTHER" id="PTHR43177">
    <property type="entry name" value="PROTEIN NRFC"/>
    <property type="match status" value="1"/>
</dbReference>
<sequence length="307" mass="33813">MKLPSEEKMTIQDKKLEAQEVPLSRRRFLGLLGKGAACAGAIVGAVGAGSALGAAEAGSGKHAYQQNDKQYAEAVNDPPKIPEYNWNDHQWAMGVDTTRCIGCLRCMEACKMENSVQMDANHNRTWVERYVYLEGSNTALIDSQADPKNIANAGSETKFRFDNRYKDAKVEKAFFVAKLCNQCEHPSCVEVCPTGATFKSKDGPVLIDTTYCIGCQYCVQACPYGARSFNESRGTAEKCNWCYHRITKGLNPACVEVCPTGSRVFGDRNDPESPVSLFIRNNHVQVLKPEMGNAPNVFYVGLDKEVV</sequence>
<protein>
    <submittedName>
        <fullName evidence="6">4Fe-4S ferredoxin iron-sulfur binding domain protein</fullName>
    </submittedName>
</protein>
<dbReference type="PROSITE" id="PS00198">
    <property type="entry name" value="4FE4S_FER_1"/>
    <property type="match status" value="1"/>
</dbReference>
<evidence type="ECO:0000256" key="3">
    <source>
        <dbReference type="ARBA" id="ARBA00023004"/>
    </source>
</evidence>
<dbReference type="Proteomes" id="UP000070578">
    <property type="component" value="Unassembled WGS sequence"/>
</dbReference>
<keyword evidence="2" id="KW-0479">Metal-binding</keyword>
<comment type="caution">
    <text evidence="6">The sequence shown here is derived from an EMBL/GenBank/DDBJ whole genome shotgun (WGS) entry which is preliminary data.</text>
</comment>
<accession>A0A139BT88</accession>
<dbReference type="CDD" id="cd10551">
    <property type="entry name" value="PsrB"/>
    <property type="match status" value="1"/>
</dbReference>
<organism evidence="6 7">
    <name type="scientific">Candidatus Gallionella acididurans</name>
    <dbReference type="NCBI Taxonomy" id="1796491"/>
    <lineage>
        <taxon>Bacteria</taxon>
        <taxon>Pseudomonadati</taxon>
        <taxon>Pseudomonadota</taxon>
        <taxon>Betaproteobacteria</taxon>
        <taxon>Nitrosomonadales</taxon>
        <taxon>Gallionellaceae</taxon>
        <taxon>Gallionella</taxon>
    </lineage>
</organism>
<reference evidence="6 7" key="2">
    <citation type="submission" date="2016-03" db="EMBL/GenBank/DDBJ databases">
        <title>New uncultured bacterium of the family Gallionellaceae from acid mine drainage: description and reconstruction of genome based on metagenomic analysis of microbial community.</title>
        <authorList>
            <person name="Kadnikov V."/>
            <person name="Ivasenko D."/>
            <person name="Beletsky A."/>
            <person name="Mardanov A."/>
            <person name="Danilova E."/>
            <person name="Pimenov N."/>
            <person name="Karnachuk O."/>
            <person name="Ravin N."/>
        </authorList>
    </citation>
    <scope>NUCLEOTIDE SEQUENCE [LARGE SCALE GENOMIC DNA]</scope>
    <source>
        <strain evidence="6">ShG14-8</strain>
    </source>
</reference>
<reference evidence="6 7" key="1">
    <citation type="submission" date="2016-02" db="EMBL/GenBank/DDBJ databases">
        <authorList>
            <person name="Wen L."/>
            <person name="He K."/>
            <person name="Yang H."/>
        </authorList>
    </citation>
    <scope>NUCLEOTIDE SEQUENCE [LARGE SCALE GENOMIC DNA]</scope>
    <source>
        <strain evidence="6">ShG14-8</strain>
    </source>
</reference>
<dbReference type="EMBL" id="LSLI01000039">
    <property type="protein sequence ID" value="KXS32180.1"/>
    <property type="molecule type" value="Genomic_DNA"/>
</dbReference>
<gene>
    <name evidence="6" type="ORF">AWT59_1706</name>
</gene>
<dbReference type="GO" id="GO:0051539">
    <property type="term" value="F:4 iron, 4 sulfur cluster binding"/>
    <property type="evidence" value="ECO:0007669"/>
    <property type="project" value="UniProtKB-KW"/>
</dbReference>
<name>A0A139BT88_9PROT</name>
<dbReference type="InterPro" id="IPR017900">
    <property type="entry name" value="4Fe4S_Fe_S_CS"/>
</dbReference>
<feature type="domain" description="4Fe-4S ferredoxin-type" evidence="5">
    <location>
        <begin position="203"/>
        <end position="232"/>
    </location>
</feature>
<dbReference type="Gene3D" id="3.30.70.20">
    <property type="match status" value="2"/>
</dbReference>
<dbReference type="PROSITE" id="PS51379">
    <property type="entry name" value="4FE4S_FER_2"/>
    <property type="match status" value="3"/>
</dbReference>
<dbReference type="InterPro" id="IPR050954">
    <property type="entry name" value="ET_IronSulfur_Cluster-Binding"/>
</dbReference>
<keyword evidence="3" id="KW-0408">Iron</keyword>
<dbReference type="PROSITE" id="PS51318">
    <property type="entry name" value="TAT"/>
    <property type="match status" value="1"/>
</dbReference>
<dbReference type="AlphaFoldDB" id="A0A139BT88"/>
<evidence type="ECO:0000256" key="2">
    <source>
        <dbReference type="ARBA" id="ARBA00022723"/>
    </source>
</evidence>
<evidence type="ECO:0000256" key="1">
    <source>
        <dbReference type="ARBA" id="ARBA00022485"/>
    </source>
</evidence>
<dbReference type="InterPro" id="IPR017896">
    <property type="entry name" value="4Fe4S_Fe-S-bd"/>
</dbReference>
<dbReference type="Pfam" id="PF13247">
    <property type="entry name" value="Fer4_11"/>
    <property type="match status" value="1"/>
</dbReference>
<proteinExistence type="predicted"/>
<feature type="domain" description="4Fe-4S ferredoxin-type" evidence="5">
    <location>
        <begin position="171"/>
        <end position="202"/>
    </location>
</feature>
<evidence type="ECO:0000313" key="6">
    <source>
        <dbReference type="EMBL" id="KXS32180.1"/>
    </source>
</evidence>
<evidence type="ECO:0000256" key="4">
    <source>
        <dbReference type="ARBA" id="ARBA00023014"/>
    </source>
</evidence>
<dbReference type="PANTHER" id="PTHR43177:SF3">
    <property type="entry name" value="PROTEIN NRFC HOMOLOG"/>
    <property type="match status" value="1"/>
</dbReference>
<dbReference type="SUPFAM" id="SSF54862">
    <property type="entry name" value="4Fe-4S ferredoxins"/>
    <property type="match status" value="1"/>
</dbReference>
<dbReference type="GO" id="GO:0046872">
    <property type="term" value="F:metal ion binding"/>
    <property type="evidence" value="ECO:0007669"/>
    <property type="project" value="UniProtKB-KW"/>
</dbReference>